<sequence length="651" mass="71936">MSANNVESIPIGGLDNPQKLGDGGQLSTVIEVPRSGHGIEKDLQDFAMAKGMSESIHPHPPDRSLQGSQSSSVGPISNEKVRERSPRPIQYRASITKPQGRRPSTRDEPLPMHNGHVRASMADPSKPPSSKKRKKSGLGTVIRRIFGKRSVKNRISLPAPAENHFNDPTNFITSPVNEKQRAASAPTAGILRSSALGSHAPFVVDVPKDHRSTVTGFPPEPERPPPERPTRPRRASLPSVILSSQDAEDINNALTGLGFQDTGSQIVDGHNIGFAVTSGSNPKRRSRSVGAQRSSAKEHRMSPIQWRHWRRRSDEIRYWRESTASDGSPAIGGTGFVSPEPLLEVSAKPSVQPNFEATDQESRPFEAHNQDFNFGLPADDIQSNDNIGEPIGLEERMITLELKLMDFEFAFSKLQAGSISPTDRFQHPEPVPAVSGHSRSVSDQPRLHSSKAAGNAFIDQYPSLAYYQNGGTPASHQGPFNAGHDPTDIQPNPRPVSIATTLKANSAHTQNTSVIPRDRSARSSMTELTIEHYTTLITLIRREQSARMRLEDQVTELQRQIEALQAKRSPISPVSQRRREQQQNLGRHFSPDDIRRPYRLGEESRQQRGRSSNYSEETDTDDDAFHEVYVTPVERGEFERGSFDGEEGVAF</sequence>
<evidence type="ECO:0000313" key="4">
    <source>
        <dbReference type="Proteomes" id="UP000664521"/>
    </source>
</evidence>
<proteinExistence type="predicted"/>
<feature type="region of interest" description="Disordered" evidence="2">
    <location>
        <begin position="275"/>
        <end position="303"/>
    </location>
</feature>
<dbReference type="EMBL" id="CAJPDS010000001">
    <property type="protein sequence ID" value="CAF9903256.1"/>
    <property type="molecule type" value="Genomic_DNA"/>
</dbReference>
<feature type="compositionally biased region" description="Polar residues" evidence="2">
    <location>
        <begin position="65"/>
        <end position="75"/>
    </location>
</feature>
<comment type="caution">
    <text evidence="3">The sequence shown here is derived from an EMBL/GenBank/DDBJ whole genome shotgun (WGS) entry which is preliminary data.</text>
</comment>
<organism evidence="3 4">
    <name type="scientific">Heterodermia speciosa</name>
    <dbReference type="NCBI Taxonomy" id="116794"/>
    <lineage>
        <taxon>Eukaryota</taxon>
        <taxon>Fungi</taxon>
        <taxon>Dikarya</taxon>
        <taxon>Ascomycota</taxon>
        <taxon>Pezizomycotina</taxon>
        <taxon>Lecanoromycetes</taxon>
        <taxon>OSLEUM clade</taxon>
        <taxon>Lecanoromycetidae</taxon>
        <taxon>Caliciales</taxon>
        <taxon>Physciaceae</taxon>
        <taxon>Heterodermia</taxon>
    </lineage>
</organism>
<evidence type="ECO:0000256" key="2">
    <source>
        <dbReference type="SAM" id="MobiDB-lite"/>
    </source>
</evidence>
<dbReference type="OrthoDB" id="5428925at2759"/>
<feature type="region of interest" description="Disordered" evidence="2">
    <location>
        <begin position="202"/>
        <end position="240"/>
    </location>
</feature>
<evidence type="ECO:0000256" key="1">
    <source>
        <dbReference type="SAM" id="Coils"/>
    </source>
</evidence>
<accession>A0A8H3EAF9</accession>
<dbReference type="AlphaFoldDB" id="A0A8H3EAF9"/>
<feature type="coiled-coil region" evidence="1">
    <location>
        <begin position="540"/>
        <end position="567"/>
    </location>
</feature>
<feature type="compositionally biased region" description="Basic and acidic residues" evidence="2">
    <location>
        <begin position="220"/>
        <end position="230"/>
    </location>
</feature>
<keyword evidence="4" id="KW-1185">Reference proteome</keyword>
<keyword evidence="1" id="KW-0175">Coiled coil</keyword>
<protein>
    <submittedName>
        <fullName evidence="3">Uncharacterized protein</fullName>
    </submittedName>
</protein>
<reference evidence="3" key="1">
    <citation type="submission" date="2021-03" db="EMBL/GenBank/DDBJ databases">
        <authorList>
            <person name="Tagirdzhanova G."/>
        </authorList>
    </citation>
    <scope>NUCLEOTIDE SEQUENCE</scope>
</reference>
<name>A0A8H3EAF9_9LECA</name>
<feature type="region of interest" description="Disordered" evidence="2">
    <location>
        <begin position="1"/>
        <end position="141"/>
    </location>
</feature>
<feature type="compositionally biased region" description="Basic and acidic residues" evidence="2">
    <location>
        <begin position="589"/>
        <end position="606"/>
    </location>
</feature>
<feature type="region of interest" description="Disordered" evidence="2">
    <location>
        <begin position="419"/>
        <end position="448"/>
    </location>
</feature>
<feature type="region of interest" description="Disordered" evidence="2">
    <location>
        <begin position="567"/>
        <end position="626"/>
    </location>
</feature>
<gene>
    <name evidence="3" type="ORF">HETSPECPRED_000180</name>
</gene>
<evidence type="ECO:0000313" key="3">
    <source>
        <dbReference type="EMBL" id="CAF9903256.1"/>
    </source>
</evidence>
<dbReference type="Proteomes" id="UP000664521">
    <property type="component" value="Unassembled WGS sequence"/>
</dbReference>